<evidence type="ECO:0000259" key="2">
    <source>
        <dbReference type="PROSITE" id="PS50113"/>
    </source>
</evidence>
<dbReference type="FunFam" id="3.30.70.270:FF:000001">
    <property type="entry name" value="Diguanylate cyclase domain protein"/>
    <property type="match status" value="1"/>
</dbReference>
<dbReference type="RefSeq" id="WP_106447752.1">
    <property type="nucleotide sequence ID" value="NZ_CP027669.1"/>
</dbReference>
<dbReference type="PROSITE" id="PS50883">
    <property type="entry name" value="EAL"/>
    <property type="match status" value="1"/>
</dbReference>
<dbReference type="PROSITE" id="PS50112">
    <property type="entry name" value="PAS"/>
    <property type="match status" value="2"/>
</dbReference>
<gene>
    <name evidence="5" type="ORF">C6571_17060</name>
</gene>
<evidence type="ECO:0000259" key="3">
    <source>
        <dbReference type="PROSITE" id="PS50883"/>
    </source>
</evidence>
<dbReference type="GO" id="GO:0003824">
    <property type="term" value="F:catalytic activity"/>
    <property type="evidence" value="ECO:0007669"/>
    <property type="project" value="UniProtKB-ARBA"/>
</dbReference>
<dbReference type="PROSITE" id="PS50887">
    <property type="entry name" value="GGDEF"/>
    <property type="match status" value="1"/>
</dbReference>
<dbReference type="Gene3D" id="2.10.70.100">
    <property type="match status" value="1"/>
</dbReference>
<feature type="domain" description="PAS" evidence="1">
    <location>
        <begin position="308"/>
        <end position="369"/>
    </location>
</feature>
<organism evidence="5 6">
    <name type="scientific">Simplicispira suum</name>
    <dbReference type="NCBI Taxonomy" id="2109915"/>
    <lineage>
        <taxon>Bacteria</taxon>
        <taxon>Pseudomonadati</taxon>
        <taxon>Pseudomonadota</taxon>
        <taxon>Betaproteobacteria</taxon>
        <taxon>Burkholderiales</taxon>
        <taxon>Comamonadaceae</taxon>
        <taxon>Simplicispira</taxon>
    </lineage>
</organism>
<dbReference type="Gene3D" id="3.30.70.270">
    <property type="match status" value="1"/>
</dbReference>
<dbReference type="CDD" id="cd01949">
    <property type="entry name" value="GGDEF"/>
    <property type="match status" value="1"/>
</dbReference>
<accession>A0A2S0N436</accession>
<dbReference type="SMART" id="SM00052">
    <property type="entry name" value="EAL"/>
    <property type="match status" value="1"/>
</dbReference>
<dbReference type="PROSITE" id="PS50113">
    <property type="entry name" value="PAC"/>
    <property type="match status" value="1"/>
</dbReference>
<dbReference type="GO" id="GO:0006355">
    <property type="term" value="P:regulation of DNA-templated transcription"/>
    <property type="evidence" value="ECO:0007669"/>
    <property type="project" value="InterPro"/>
</dbReference>
<dbReference type="InterPro" id="IPR035965">
    <property type="entry name" value="PAS-like_dom_sf"/>
</dbReference>
<feature type="domain" description="GGDEF" evidence="4">
    <location>
        <begin position="570"/>
        <end position="703"/>
    </location>
</feature>
<dbReference type="InterPro" id="IPR052155">
    <property type="entry name" value="Biofilm_reg_signaling"/>
</dbReference>
<evidence type="ECO:0000259" key="4">
    <source>
        <dbReference type="PROSITE" id="PS50887"/>
    </source>
</evidence>
<protein>
    <submittedName>
        <fullName evidence="5">GGDEF domain-containing protein</fullName>
    </submittedName>
</protein>
<dbReference type="CDD" id="cd00130">
    <property type="entry name" value="PAS"/>
    <property type="match status" value="3"/>
</dbReference>
<dbReference type="InterPro" id="IPR029787">
    <property type="entry name" value="Nucleotide_cyclase"/>
</dbReference>
<dbReference type="Proteomes" id="UP000239326">
    <property type="component" value="Chromosome"/>
</dbReference>
<proteinExistence type="predicted"/>
<feature type="domain" description="PAC" evidence="2">
    <location>
        <begin position="234"/>
        <end position="286"/>
    </location>
</feature>
<dbReference type="KEGG" id="simp:C6571_17060"/>
<name>A0A2S0N436_9BURK</name>
<dbReference type="InterPro" id="IPR043128">
    <property type="entry name" value="Rev_trsase/Diguanyl_cyclase"/>
</dbReference>
<dbReference type="InterPro" id="IPR000014">
    <property type="entry name" value="PAS"/>
</dbReference>
<dbReference type="AlphaFoldDB" id="A0A2S0N436"/>
<dbReference type="SMART" id="SM00086">
    <property type="entry name" value="PAC"/>
    <property type="match status" value="3"/>
</dbReference>
<dbReference type="NCBIfam" id="TIGR00254">
    <property type="entry name" value="GGDEF"/>
    <property type="match status" value="1"/>
</dbReference>
<evidence type="ECO:0000313" key="5">
    <source>
        <dbReference type="EMBL" id="AVO42777.1"/>
    </source>
</evidence>
<dbReference type="SMART" id="SM00267">
    <property type="entry name" value="GGDEF"/>
    <property type="match status" value="1"/>
</dbReference>
<dbReference type="SMART" id="SM00091">
    <property type="entry name" value="PAS"/>
    <property type="match status" value="4"/>
</dbReference>
<dbReference type="Pfam" id="PF00563">
    <property type="entry name" value="EAL"/>
    <property type="match status" value="1"/>
</dbReference>
<dbReference type="InterPro" id="IPR001610">
    <property type="entry name" value="PAC"/>
</dbReference>
<feature type="domain" description="EAL" evidence="3">
    <location>
        <begin position="712"/>
        <end position="966"/>
    </location>
</feature>
<dbReference type="SUPFAM" id="SSF55785">
    <property type="entry name" value="PYP-like sensor domain (PAS domain)"/>
    <property type="match status" value="4"/>
</dbReference>
<dbReference type="PANTHER" id="PTHR44757">
    <property type="entry name" value="DIGUANYLATE CYCLASE DGCP"/>
    <property type="match status" value="1"/>
</dbReference>
<dbReference type="PANTHER" id="PTHR44757:SF2">
    <property type="entry name" value="BIOFILM ARCHITECTURE MAINTENANCE PROTEIN MBAA"/>
    <property type="match status" value="1"/>
</dbReference>
<dbReference type="NCBIfam" id="TIGR00229">
    <property type="entry name" value="sensory_box"/>
    <property type="match status" value="3"/>
</dbReference>
<dbReference type="Gene3D" id="3.30.450.20">
    <property type="entry name" value="PAS domain"/>
    <property type="match status" value="4"/>
</dbReference>
<dbReference type="InterPro" id="IPR013655">
    <property type="entry name" value="PAS_fold_3"/>
</dbReference>
<dbReference type="Pfam" id="PF00990">
    <property type="entry name" value="GGDEF"/>
    <property type="match status" value="1"/>
</dbReference>
<dbReference type="InterPro" id="IPR001633">
    <property type="entry name" value="EAL_dom"/>
</dbReference>
<keyword evidence="6" id="KW-1185">Reference proteome</keyword>
<dbReference type="OrthoDB" id="9813903at2"/>
<dbReference type="InterPro" id="IPR013767">
    <property type="entry name" value="PAS_fold"/>
</dbReference>
<evidence type="ECO:0000313" key="6">
    <source>
        <dbReference type="Proteomes" id="UP000239326"/>
    </source>
</evidence>
<evidence type="ECO:0000259" key="1">
    <source>
        <dbReference type="PROSITE" id="PS50112"/>
    </source>
</evidence>
<dbReference type="InterPro" id="IPR000700">
    <property type="entry name" value="PAS-assoc_C"/>
</dbReference>
<reference evidence="5 6" key="1">
    <citation type="submission" date="2018-03" db="EMBL/GenBank/DDBJ databases">
        <title>Genome sequencing of Simplicispira sp.</title>
        <authorList>
            <person name="Kim S.-J."/>
            <person name="Heo J."/>
            <person name="Kwon S.-W."/>
        </authorList>
    </citation>
    <scope>NUCLEOTIDE SEQUENCE [LARGE SCALE GENOMIC DNA]</scope>
    <source>
        <strain evidence="5 6">SC1-8</strain>
    </source>
</reference>
<dbReference type="SUPFAM" id="SSF141868">
    <property type="entry name" value="EAL domain-like"/>
    <property type="match status" value="1"/>
</dbReference>
<dbReference type="EMBL" id="CP027669">
    <property type="protein sequence ID" value="AVO42777.1"/>
    <property type="molecule type" value="Genomic_DNA"/>
</dbReference>
<dbReference type="Pfam" id="PF08447">
    <property type="entry name" value="PAS_3"/>
    <property type="match status" value="1"/>
</dbReference>
<dbReference type="Pfam" id="PF00989">
    <property type="entry name" value="PAS"/>
    <property type="match status" value="2"/>
</dbReference>
<dbReference type="InterPro" id="IPR035919">
    <property type="entry name" value="EAL_sf"/>
</dbReference>
<dbReference type="InterPro" id="IPR000160">
    <property type="entry name" value="GGDEF_dom"/>
</dbReference>
<feature type="domain" description="PAS" evidence="1">
    <location>
        <begin position="58"/>
        <end position="103"/>
    </location>
</feature>
<sequence length="975" mass="107352">MALPLTRTDPLPDAMPGDVMAVDEGRVHNITTLLSSEAKFSAMSQALPDPCGITRVVDGRYIEVNPAFCALVGIPREQIVGRTSLELEIWDSPQERERLLEVLARDGRVDQLSMKARAQGRVVPGLMSVSPVEIDGEDCIVFVFHDMTREKSVQDGLLAAHALMTQAGQMARLGAWESDEHGTVIRWSDVCCEVHGLPPGTAPPLDYIGQSLTPASQEALRNAARACLRDGTEWTLDLQVIRADNGQLRWMRAHGEAVREGGRTLRMQGVMQDIDAAHQAEEALRESQQRFRLIFQMLPYPMGITRCADGTYVDVNPAWESMTGVARSEAIGSTVLALGLYSADDRATVLEPALRGEEDTPVEATLRSRVGPALTVQQSTRKITLGSTECWLFALHDITDRKRAEKAMREREAVLSLTLEAASVGLWDCDITNGLVTGDARWNRMRGVDQSTEQTVPFDQCAGSGDAPRMRAELRRHARAPATKFDLITTVPGALEGQRWMRNLGKIVAWGDDGKPSRMLGVTIDVTGQREQELLLQRLAHYDALTDLPNRVLMARQLSDAMEQARTSGQLLGVAYLDLDGFKPVNDRFGHDAGDELLRCVARRLSAALRPQDCVARLGGDEFAILLPDLSSSEDAQRALARLMEGISAPYSLQGETIGVTASIGYTLFPRDDADADTLLRHADQAMYAAKQAGRNRFHEFDAAQEREMLQMRAQIVHLREALAAGQFELYLQPKVDMRLGTVVGAEALARWNHPQRGVLSPGAFLPFIEGTELETLFGAWVVDAGLTLLDDFCKAGLQFPLSINIAAPHLQQKDFAPWMSEQLKAHPQAPVHLLDIEITEATALFHLDRVAQTLRELRALGITISLDDFGTGYSSLTYLRRLPLNTLKIDQSFVSGMMDQAGDLAIVQGVIGLARSFGYKVIAEGVETEDQGQMLLQMGCAQAQGYFIARPMPAAAFLTWLHSWQAPEAWVRLN</sequence>
<dbReference type="Gene3D" id="3.20.20.450">
    <property type="entry name" value="EAL domain"/>
    <property type="match status" value="1"/>
</dbReference>
<dbReference type="CDD" id="cd01948">
    <property type="entry name" value="EAL"/>
    <property type="match status" value="1"/>
</dbReference>
<dbReference type="SUPFAM" id="SSF55073">
    <property type="entry name" value="Nucleotide cyclase"/>
    <property type="match status" value="1"/>
</dbReference>